<name>A0A8J9ZUP8_BRALA</name>
<feature type="chain" id="PRO_5035490323" evidence="14">
    <location>
        <begin position="23"/>
        <end position="487"/>
    </location>
</feature>
<keyword evidence="9" id="KW-0675">Receptor</keyword>
<evidence type="ECO:0000256" key="9">
    <source>
        <dbReference type="ARBA" id="ARBA00023170"/>
    </source>
</evidence>
<dbReference type="FunFam" id="1.20.58.390:FF:000043">
    <property type="entry name" value="AcetylCholine Receptor"/>
    <property type="match status" value="1"/>
</dbReference>
<dbReference type="Pfam" id="PF02931">
    <property type="entry name" value="Neur_chan_LBD"/>
    <property type="match status" value="1"/>
</dbReference>
<dbReference type="InterPro" id="IPR036734">
    <property type="entry name" value="Neur_chan_lig-bd_sf"/>
</dbReference>
<dbReference type="InterPro" id="IPR002394">
    <property type="entry name" value="Nicotinic_acetylcholine_rcpt"/>
</dbReference>
<dbReference type="FunFam" id="2.70.170.10:FF:000030">
    <property type="entry name" value="AcetylCholine Receptor"/>
    <property type="match status" value="1"/>
</dbReference>
<feature type="signal peptide" evidence="14">
    <location>
        <begin position="1"/>
        <end position="22"/>
    </location>
</feature>
<organism evidence="17 18">
    <name type="scientific">Branchiostoma lanceolatum</name>
    <name type="common">Common lancelet</name>
    <name type="synonym">Amphioxus lanceolatum</name>
    <dbReference type="NCBI Taxonomy" id="7740"/>
    <lineage>
        <taxon>Eukaryota</taxon>
        <taxon>Metazoa</taxon>
        <taxon>Chordata</taxon>
        <taxon>Cephalochordata</taxon>
        <taxon>Leptocardii</taxon>
        <taxon>Amphioxiformes</taxon>
        <taxon>Branchiostomatidae</taxon>
        <taxon>Branchiostoma</taxon>
    </lineage>
</organism>
<feature type="transmembrane region" description="Helical" evidence="14">
    <location>
        <begin position="462"/>
        <end position="482"/>
    </location>
</feature>
<comment type="subcellular location">
    <subcellularLocation>
        <location evidence="13">Synaptic cell membrane</location>
        <topology evidence="13">Multi-pass membrane protein</topology>
    </subcellularLocation>
</comment>
<dbReference type="CDD" id="cd18997">
    <property type="entry name" value="LGIC_ECD_nAChR"/>
    <property type="match status" value="1"/>
</dbReference>
<feature type="domain" description="Neurotransmitter-gated ion-channel transmembrane" evidence="16">
    <location>
        <begin position="251"/>
        <end position="473"/>
    </location>
</feature>
<dbReference type="InterPro" id="IPR006202">
    <property type="entry name" value="Neur_chan_lig-bd"/>
</dbReference>
<evidence type="ECO:0000256" key="3">
    <source>
        <dbReference type="ARBA" id="ARBA00022692"/>
    </source>
</evidence>
<keyword evidence="1 14" id="KW-0813">Transport</keyword>
<evidence type="ECO:0000256" key="14">
    <source>
        <dbReference type="RuleBase" id="RU000687"/>
    </source>
</evidence>
<dbReference type="Proteomes" id="UP000838412">
    <property type="component" value="Chromosome 4"/>
</dbReference>
<dbReference type="GO" id="GO:0022848">
    <property type="term" value="F:acetylcholine-gated monoatomic cation-selective channel activity"/>
    <property type="evidence" value="ECO:0007669"/>
    <property type="project" value="InterPro"/>
</dbReference>
<sequence>MFNMLVLEVVLAVVLLCGTIRGGVQEENVTSLRRPDMWRLQEDLFEKSGYKSYVRPVRDFTRPTKVTLDLALAHIIDLDEKNQVLTAEVWLRMKWTDEFLTWNVSEYGGIETIVTAAESIWRPDLFLYHNVNHEFEGWLENVVMISSDGTVDWKAPAVTMSACLVDVSDFPFDRQKCNLQFGSWNQDGRHVDYYSRNEVGDLANLIRNVEWDVTKLVAKRSNLLYNGVPYPDVTFTLHLTRRPTFYVINMFLPCALLAFVVAATFYLPPDCGEKISFGVAVLLSLAVFQLLVAEAVPRSENIPVIGLFIIVSLALMTLSLLATSFVINLGDSVQDSRPVPGWARKVFLKYASKALLMGDQSKHNWEAPWCIYNAASEHKDNDSNGEAHGNGMCSAIEQKSRVYLPARSIIKSASQAATKKQLECLLKIKGAVEEISGYMKKMDTLKNIHNDWKTLAIVVDRIFLVLYIIASVITLVATLLSVRNGEM</sequence>
<keyword evidence="7 14" id="KW-0472">Membrane</keyword>
<dbReference type="PANTHER" id="PTHR18945">
    <property type="entry name" value="NEUROTRANSMITTER GATED ION CHANNEL"/>
    <property type="match status" value="1"/>
</dbReference>
<comment type="similarity">
    <text evidence="14">Belongs to the ligand-gated ion channel (TC 1.A.9) family.</text>
</comment>
<evidence type="ECO:0000259" key="15">
    <source>
        <dbReference type="Pfam" id="PF02931"/>
    </source>
</evidence>
<dbReference type="InterPro" id="IPR038050">
    <property type="entry name" value="Neuro_actylchol_rec"/>
</dbReference>
<dbReference type="CDD" id="cd19051">
    <property type="entry name" value="LGIC_TM_cation"/>
    <property type="match status" value="1"/>
</dbReference>
<dbReference type="OrthoDB" id="5975154at2759"/>
<keyword evidence="10" id="KW-0325">Glycoprotein</keyword>
<evidence type="ECO:0000256" key="7">
    <source>
        <dbReference type="ARBA" id="ARBA00023136"/>
    </source>
</evidence>
<dbReference type="InterPro" id="IPR006201">
    <property type="entry name" value="Neur_channel"/>
</dbReference>
<keyword evidence="18" id="KW-1185">Reference proteome</keyword>
<dbReference type="EMBL" id="OV696689">
    <property type="protein sequence ID" value="CAH1263705.1"/>
    <property type="molecule type" value="Genomic_DNA"/>
</dbReference>
<evidence type="ECO:0000259" key="16">
    <source>
        <dbReference type="Pfam" id="PF02932"/>
    </source>
</evidence>
<keyword evidence="2" id="KW-1003">Cell membrane</keyword>
<evidence type="ECO:0000256" key="4">
    <source>
        <dbReference type="ARBA" id="ARBA00022989"/>
    </source>
</evidence>
<evidence type="ECO:0000256" key="1">
    <source>
        <dbReference type="ARBA" id="ARBA00022448"/>
    </source>
</evidence>
<dbReference type="PROSITE" id="PS00236">
    <property type="entry name" value="NEUROTR_ION_CHANNEL"/>
    <property type="match status" value="1"/>
</dbReference>
<dbReference type="NCBIfam" id="TIGR00860">
    <property type="entry name" value="LIC"/>
    <property type="match status" value="1"/>
</dbReference>
<dbReference type="Gene3D" id="1.20.58.390">
    <property type="entry name" value="Neurotransmitter-gated ion-channel transmembrane domain"/>
    <property type="match status" value="2"/>
</dbReference>
<keyword evidence="11" id="KW-1071">Ligand-gated ion channel</keyword>
<keyword evidence="8" id="KW-1015">Disulfide bond</keyword>
<dbReference type="PRINTS" id="PR00254">
    <property type="entry name" value="NICOTINICR"/>
</dbReference>
<gene>
    <name evidence="17" type="primary">CHRNA9</name>
    <name evidence="17" type="ORF">BLAG_LOCUS18313</name>
</gene>
<feature type="domain" description="Neurotransmitter-gated ion-channel ligand-binding" evidence="15">
    <location>
        <begin position="39"/>
        <end position="243"/>
    </location>
</feature>
<feature type="transmembrane region" description="Helical" evidence="14">
    <location>
        <begin position="275"/>
        <end position="292"/>
    </location>
</feature>
<dbReference type="InterPro" id="IPR036719">
    <property type="entry name" value="Neuro-gated_channel_TM_sf"/>
</dbReference>
<dbReference type="PRINTS" id="PR00252">
    <property type="entry name" value="NRIONCHANNEL"/>
</dbReference>
<evidence type="ECO:0000313" key="18">
    <source>
        <dbReference type="Proteomes" id="UP000838412"/>
    </source>
</evidence>
<evidence type="ECO:0000256" key="8">
    <source>
        <dbReference type="ARBA" id="ARBA00023157"/>
    </source>
</evidence>
<keyword evidence="5" id="KW-0770">Synapse</keyword>
<keyword evidence="3 14" id="KW-0812">Transmembrane</keyword>
<dbReference type="InterPro" id="IPR006029">
    <property type="entry name" value="Neurotrans-gated_channel_TM"/>
</dbReference>
<dbReference type="AlphaFoldDB" id="A0A8J9ZUP8"/>
<accession>A0A8J9ZUP8</accession>
<dbReference type="GO" id="GO:0045211">
    <property type="term" value="C:postsynaptic membrane"/>
    <property type="evidence" value="ECO:0007669"/>
    <property type="project" value="InterPro"/>
</dbReference>
<protein>
    <submittedName>
        <fullName evidence="17">CHRNA9 protein</fullName>
    </submittedName>
</protein>
<evidence type="ECO:0000256" key="12">
    <source>
        <dbReference type="ARBA" id="ARBA00023303"/>
    </source>
</evidence>
<feature type="transmembrane region" description="Helical" evidence="14">
    <location>
        <begin position="304"/>
        <end position="327"/>
    </location>
</feature>
<evidence type="ECO:0000256" key="13">
    <source>
        <dbReference type="ARBA" id="ARBA00034099"/>
    </source>
</evidence>
<evidence type="ECO:0000256" key="10">
    <source>
        <dbReference type="ARBA" id="ARBA00023180"/>
    </source>
</evidence>
<dbReference type="SUPFAM" id="SSF90112">
    <property type="entry name" value="Neurotransmitter-gated ion-channel transmembrane pore"/>
    <property type="match status" value="1"/>
</dbReference>
<evidence type="ECO:0000256" key="11">
    <source>
        <dbReference type="ARBA" id="ARBA00023286"/>
    </source>
</evidence>
<keyword evidence="12 14" id="KW-0407">Ion channel</keyword>
<dbReference type="Gene3D" id="2.70.170.10">
    <property type="entry name" value="Neurotransmitter-gated ion-channel ligand-binding domain"/>
    <property type="match status" value="1"/>
</dbReference>
<evidence type="ECO:0000256" key="5">
    <source>
        <dbReference type="ARBA" id="ARBA00023018"/>
    </source>
</evidence>
<evidence type="ECO:0000256" key="6">
    <source>
        <dbReference type="ARBA" id="ARBA00023065"/>
    </source>
</evidence>
<reference evidence="17" key="1">
    <citation type="submission" date="2022-01" db="EMBL/GenBank/DDBJ databases">
        <authorList>
            <person name="Braso-Vives M."/>
        </authorList>
    </citation>
    <scope>NUCLEOTIDE SEQUENCE</scope>
</reference>
<dbReference type="SUPFAM" id="SSF63712">
    <property type="entry name" value="Nicotinic receptor ligand binding domain-like"/>
    <property type="match status" value="1"/>
</dbReference>
<dbReference type="GO" id="GO:0004888">
    <property type="term" value="F:transmembrane signaling receptor activity"/>
    <property type="evidence" value="ECO:0007669"/>
    <property type="project" value="InterPro"/>
</dbReference>
<evidence type="ECO:0000313" key="17">
    <source>
        <dbReference type="EMBL" id="CAH1263705.1"/>
    </source>
</evidence>
<dbReference type="Pfam" id="PF02932">
    <property type="entry name" value="Neur_chan_memb"/>
    <property type="match status" value="1"/>
</dbReference>
<keyword evidence="14" id="KW-0732">Signal</keyword>
<evidence type="ECO:0000256" key="2">
    <source>
        <dbReference type="ARBA" id="ARBA00022475"/>
    </source>
</evidence>
<keyword evidence="4 14" id="KW-1133">Transmembrane helix</keyword>
<dbReference type="InterPro" id="IPR018000">
    <property type="entry name" value="Neurotransmitter_ion_chnl_CS"/>
</dbReference>
<proteinExistence type="inferred from homology"/>
<keyword evidence="6 14" id="KW-0406">Ion transport</keyword>
<feature type="transmembrane region" description="Helical" evidence="14">
    <location>
        <begin position="245"/>
        <end position="268"/>
    </location>
</feature>